<dbReference type="EMBL" id="JH930478">
    <property type="protein sequence ID" value="EKM50589.1"/>
    <property type="molecule type" value="Genomic_DNA"/>
</dbReference>
<dbReference type="AlphaFoldDB" id="K5VVI2"/>
<sequence length="213" mass="24622">MEDAMVTWSSLSYNDTVKSPHFDVSPDEGPIVPSTIFSHIAFKPLHRGGIIDPSQEELAYLRPVDQDLRQTPPSETLDDHPIALRTFASFPPIETINVDSPFEIVRMLNRRGLVAKDVCRSLAMHMEQKVYSDSLKDSLHYLGLEVSRAFPWDLTTIEECVRQLQDWFKIVRWVGFEYQRPQRNRWFVLKFEPRELPKSEREIVGLFCSGVGT</sequence>
<dbReference type="GeneID" id="18918707"/>
<evidence type="ECO:0000313" key="1">
    <source>
        <dbReference type="EMBL" id="EKM50589.1"/>
    </source>
</evidence>
<dbReference type="InParanoid" id="K5VVI2"/>
<evidence type="ECO:0000313" key="2">
    <source>
        <dbReference type="Proteomes" id="UP000008370"/>
    </source>
</evidence>
<keyword evidence="2" id="KW-1185">Reference proteome</keyword>
<reference evidence="1 2" key="1">
    <citation type="journal article" date="2012" name="BMC Genomics">
        <title>Comparative genomics of the white-rot fungi, Phanerochaete carnosa and P. chrysosporium, to elucidate the genetic basis of the distinct wood types they colonize.</title>
        <authorList>
            <person name="Suzuki H."/>
            <person name="MacDonald J."/>
            <person name="Syed K."/>
            <person name="Salamov A."/>
            <person name="Hori C."/>
            <person name="Aerts A."/>
            <person name="Henrissat B."/>
            <person name="Wiebenga A."/>
            <person name="vanKuyk P.A."/>
            <person name="Barry K."/>
            <person name="Lindquist E."/>
            <person name="LaButti K."/>
            <person name="Lapidus A."/>
            <person name="Lucas S."/>
            <person name="Coutinho P."/>
            <person name="Gong Y."/>
            <person name="Samejima M."/>
            <person name="Mahadevan R."/>
            <person name="Abou-Zaid M."/>
            <person name="de Vries R.P."/>
            <person name="Igarashi K."/>
            <person name="Yadav J.S."/>
            <person name="Grigoriev I.V."/>
            <person name="Master E.R."/>
        </authorList>
    </citation>
    <scope>NUCLEOTIDE SEQUENCE [LARGE SCALE GENOMIC DNA]</scope>
    <source>
        <strain evidence="1 2">HHB-10118-sp</strain>
    </source>
</reference>
<dbReference type="RefSeq" id="XP_007400859.1">
    <property type="nucleotide sequence ID" value="XM_007400797.1"/>
</dbReference>
<protein>
    <submittedName>
        <fullName evidence="1">Uncharacterized protein</fullName>
    </submittedName>
</protein>
<gene>
    <name evidence="1" type="ORF">PHACADRAFT_263955</name>
</gene>
<organism evidence="1 2">
    <name type="scientific">Phanerochaete carnosa (strain HHB-10118-sp)</name>
    <name type="common">White-rot fungus</name>
    <name type="synonym">Peniophora carnosa</name>
    <dbReference type="NCBI Taxonomy" id="650164"/>
    <lineage>
        <taxon>Eukaryota</taxon>
        <taxon>Fungi</taxon>
        <taxon>Dikarya</taxon>
        <taxon>Basidiomycota</taxon>
        <taxon>Agaricomycotina</taxon>
        <taxon>Agaricomycetes</taxon>
        <taxon>Polyporales</taxon>
        <taxon>Phanerochaetaceae</taxon>
        <taxon>Phanerochaete</taxon>
    </lineage>
</organism>
<dbReference type="Proteomes" id="UP000008370">
    <property type="component" value="Unassembled WGS sequence"/>
</dbReference>
<proteinExistence type="predicted"/>
<dbReference type="OrthoDB" id="2803395at2759"/>
<name>K5VVI2_PHACS</name>
<dbReference type="KEGG" id="pco:PHACADRAFT_263955"/>
<dbReference type="HOGENOM" id="CLU_1294820_0_0_1"/>
<accession>K5VVI2</accession>